<comment type="caution">
    <text evidence="1">The sequence shown here is derived from an EMBL/GenBank/DDBJ whole genome shotgun (WGS) entry which is preliminary data.</text>
</comment>
<accession>A0A0F8WDH5</accession>
<proteinExistence type="predicted"/>
<dbReference type="EMBL" id="LAZR01065927">
    <property type="protein sequence ID" value="KKK54578.1"/>
    <property type="molecule type" value="Genomic_DNA"/>
</dbReference>
<organism evidence="1">
    <name type="scientific">marine sediment metagenome</name>
    <dbReference type="NCBI Taxonomy" id="412755"/>
    <lineage>
        <taxon>unclassified sequences</taxon>
        <taxon>metagenomes</taxon>
        <taxon>ecological metagenomes</taxon>
    </lineage>
</organism>
<protein>
    <submittedName>
        <fullName evidence="1">Uncharacterized protein</fullName>
    </submittedName>
</protein>
<sequence length="81" mass="8668">MSALGMFGKVAAGYLKAAEANQDKKSAAEKEQRQTATAILMKMIDDPSTRPETIKWALGNLTEIASGKWKGSLDISKIPTG</sequence>
<reference evidence="1" key="1">
    <citation type="journal article" date="2015" name="Nature">
        <title>Complex archaea that bridge the gap between prokaryotes and eukaryotes.</title>
        <authorList>
            <person name="Spang A."/>
            <person name="Saw J.H."/>
            <person name="Jorgensen S.L."/>
            <person name="Zaremba-Niedzwiedzka K."/>
            <person name="Martijn J."/>
            <person name="Lind A.E."/>
            <person name="van Eijk R."/>
            <person name="Schleper C."/>
            <person name="Guy L."/>
            <person name="Ettema T.J."/>
        </authorList>
    </citation>
    <scope>NUCLEOTIDE SEQUENCE</scope>
</reference>
<evidence type="ECO:0000313" key="1">
    <source>
        <dbReference type="EMBL" id="KKK54578.1"/>
    </source>
</evidence>
<name>A0A0F8WDH5_9ZZZZ</name>
<feature type="non-terminal residue" evidence="1">
    <location>
        <position position="81"/>
    </location>
</feature>
<gene>
    <name evidence="1" type="ORF">LCGC14_3083290</name>
</gene>
<dbReference type="AlphaFoldDB" id="A0A0F8WDH5"/>